<dbReference type="InterPro" id="IPR039506">
    <property type="entry name" value="SPOB_a"/>
</dbReference>
<reference evidence="15" key="3">
    <citation type="submission" date="2017-03" db="EMBL/GenBank/DDBJ databases">
        <authorList>
            <person name="Dastager S.G."/>
            <person name="Neurgaonkar P.S."/>
            <person name="Dharne M.S."/>
        </authorList>
    </citation>
    <scope>NUCLEOTIDE SEQUENCE</scope>
    <source>
        <strain evidence="15">DSM 25145</strain>
    </source>
</reference>
<dbReference type="PROSITE" id="PS50109">
    <property type="entry name" value="HIS_KIN"/>
    <property type="match status" value="1"/>
</dbReference>
<feature type="transmembrane region" description="Helical" evidence="13">
    <location>
        <begin position="12"/>
        <end position="34"/>
    </location>
</feature>
<sequence length="427" mass="46683">MNKKTMTLRTKIFTLVFILLFLIIAGMSIVFYTIQVRETSEQVHQLSLQTAQTLSFMPETIDFLNGDASVESLLPTMNNIQERTDAQSITIAGRNGAVLTTHESGAALQESDSRSLIYGGTYTVEEKGTDGQAIIGKAPIMYMAAPYTEVIGTVSVEFSKKSISAQTAAQTGDILLAAAFALAAGVIGGLWLTKSILADTLGFEPVKIAAMYSKTIEEMRLYADELRAQTHEFMNKLYVLSGLLQLGRHEAALDFIQKEADSVTMQHHIVFKQIQDDLIQAVLLGKTAKASERKLSFSIEQESTLSKMPDHVDGHALLTVISNLIDNAFEAVKHVEQPRVSFLMTDASPTLIIEVTDNGPGIPKETIQTLFEKGWSTKGTGRGYGLFNVKEAVESFGGMIDVQPNEPAGTIFTIYIPKQTDKGARFV</sequence>
<gene>
    <name evidence="15" type="ORF">B1B05_00925</name>
    <name evidence="16" type="ORF">SAMN05443094_101192</name>
</gene>
<dbReference type="GO" id="GO:0005524">
    <property type="term" value="F:ATP binding"/>
    <property type="evidence" value="ECO:0007669"/>
    <property type="project" value="UniProtKB-KW"/>
</dbReference>
<comment type="subcellular location">
    <subcellularLocation>
        <location evidence="2">Cell membrane</location>
        <topology evidence="2">Multi-pass membrane protein</topology>
    </subcellularLocation>
</comment>
<keyword evidence="12" id="KW-0902">Two-component regulatory system</keyword>
<evidence type="ECO:0000259" key="14">
    <source>
        <dbReference type="PROSITE" id="PS50109"/>
    </source>
</evidence>
<evidence type="ECO:0000256" key="7">
    <source>
        <dbReference type="ARBA" id="ARBA00022692"/>
    </source>
</evidence>
<accession>A0A1N6NL38</accession>
<dbReference type="AlphaFoldDB" id="A0A1N6NL38"/>
<evidence type="ECO:0000313" key="15">
    <source>
        <dbReference type="EMBL" id="OXS80078.1"/>
    </source>
</evidence>
<dbReference type="PANTHER" id="PTHR43547:SF3">
    <property type="entry name" value="SENSOR PROTEIN CITS"/>
    <property type="match status" value="1"/>
</dbReference>
<dbReference type="Gene3D" id="1.10.287.130">
    <property type="match status" value="1"/>
</dbReference>
<evidence type="ECO:0000313" key="18">
    <source>
        <dbReference type="Proteomes" id="UP000215545"/>
    </source>
</evidence>
<dbReference type="GO" id="GO:0000155">
    <property type="term" value="F:phosphorelay sensor kinase activity"/>
    <property type="evidence" value="ECO:0007669"/>
    <property type="project" value="InterPro"/>
</dbReference>
<dbReference type="SUPFAM" id="SSF55890">
    <property type="entry name" value="Sporulation response regulatory protein Spo0B"/>
    <property type="match status" value="1"/>
</dbReference>
<dbReference type="OrthoDB" id="9792686at2"/>
<evidence type="ECO:0000256" key="5">
    <source>
        <dbReference type="ARBA" id="ARBA00022553"/>
    </source>
</evidence>
<proteinExistence type="predicted"/>
<dbReference type="SUPFAM" id="SSF103190">
    <property type="entry name" value="Sensory domain-like"/>
    <property type="match status" value="1"/>
</dbReference>
<dbReference type="EMBL" id="MWSK01000001">
    <property type="protein sequence ID" value="OXS80078.1"/>
    <property type="molecule type" value="Genomic_DNA"/>
</dbReference>
<dbReference type="InterPro" id="IPR036890">
    <property type="entry name" value="HATPase_C_sf"/>
</dbReference>
<dbReference type="EMBL" id="FTLX01000001">
    <property type="protein sequence ID" value="SIP92761.1"/>
    <property type="molecule type" value="Genomic_DNA"/>
</dbReference>
<organism evidence="16 17">
    <name type="scientific">Domibacillus enclensis</name>
    <dbReference type="NCBI Taxonomy" id="1017273"/>
    <lineage>
        <taxon>Bacteria</taxon>
        <taxon>Bacillati</taxon>
        <taxon>Bacillota</taxon>
        <taxon>Bacilli</taxon>
        <taxon>Bacillales</taxon>
        <taxon>Bacillaceae</taxon>
        <taxon>Domibacillus</taxon>
    </lineage>
</organism>
<dbReference type="Proteomes" id="UP000186385">
    <property type="component" value="Unassembled WGS sequence"/>
</dbReference>
<comment type="catalytic activity">
    <reaction evidence="1">
        <text>ATP + protein L-histidine = ADP + protein N-phospho-L-histidine.</text>
        <dbReference type="EC" id="2.7.13.3"/>
    </reaction>
</comment>
<keyword evidence="4" id="KW-1003">Cell membrane</keyword>
<dbReference type="Pfam" id="PF14689">
    <property type="entry name" value="SPOB_a"/>
    <property type="match status" value="1"/>
</dbReference>
<evidence type="ECO:0000256" key="12">
    <source>
        <dbReference type="ARBA" id="ARBA00023012"/>
    </source>
</evidence>
<evidence type="ECO:0000256" key="3">
    <source>
        <dbReference type="ARBA" id="ARBA00012438"/>
    </source>
</evidence>
<dbReference type="SMART" id="SM00387">
    <property type="entry name" value="HATPase_c"/>
    <property type="match status" value="1"/>
</dbReference>
<keyword evidence="13" id="KW-0472">Membrane</keyword>
<dbReference type="EC" id="2.7.13.3" evidence="3"/>
<dbReference type="Pfam" id="PF02518">
    <property type="entry name" value="HATPase_c"/>
    <property type="match status" value="1"/>
</dbReference>
<name>A0A1N6NL38_9BACI</name>
<dbReference type="Gene3D" id="3.30.450.20">
    <property type="entry name" value="PAS domain"/>
    <property type="match status" value="1"/>
</dbReference>
<evidence type="ECO:0000313" key="16">
    <source>
        <dbReference type="EMBL" id="SIP92761.1"/>
    </source>
</evidence>
<evidence type="ECO:0000256" key="10">
    <source>
        <dbReference type="ARBA" id="ARBA00022840"/>
    </source>
</evidence>
<keyword evidence="6" id="KW-0808">Transferase</keyword>
<dbReference type="SUPFAM" id="SSF55874">
    <property type="entry name" value="ATPase domain of HSP90 chaperone/DNA topoisomerase II/histidine kinase"/>
    <property type="match status" value="1"/>
</dbReference>
<dbReference type="InterPro" id="IPR016120">
    <property type="entry name" value="Sig_transdc_His_kin_SpoOB"/>
</dbReference>
<dbReference type="STRING" id="1017273.SAMN05443094_101192"/>
<dbReference type="InterPro" id="IPR005467">
    <property type="entry name" value="His_kinase_dom"/>
</dbReference>
<dbReference type="RefSeq" id="WP_052698456.1">
    <property type="nucleotide sequence ID" value="NZ_FTLX01000001.1"/>
</dbReference>
<keyword evidence="7 13" id="KW-0812">Transmembrane</keyword>
<evidence type="ECO:0000256" key="9">
    <source>
        <dbReference type="ARBA" id="ARBA00022777"/>
    </source>
</evidence>
<evidence type="ECO:0000256" key="8">
    <source>
        <dbReference type="ARBA" id="ARBA00022741"/>
    </source>
</evidence>
<evidence type="ECO:0000256" key="6">
    <source>
        <dbReference type="ARBA" id="ARBA00022679"/>
    </source>
</evidence>
<evidence type="ECO:0000313" key="17">
    <source>
        <dbReference type="Proteomes" id="UP000186385"/>
    </source>
</evidence>
<feature type="domain" description="Histidine kinase" evidence="14">
    <location>
        <begin position="276"/>
        <end position="420"/>
    </location>
</feature>
<evidence type="ECO:0000256" key="4">
    <source>
        <dbReference type="ARBA" id="ARBA00022475"/>
    </source>
</evidence>
<keyword evidence="5" id="KW-0597">Phosphoprotein</keyword>
<keyword evidence="10" id="KW-0067">ATP-binding</keyword>
<dbReference type="PRINTS" id="PR00344">
    <property type="entry name" value="BCTRLSENSOR"/>
</dbReference>
<evidence type="ECO:0000256" key="11">
    <source>
        <dbReference type="ARBA" id="ARBA00022989"/>
    </source>
</evidence>
<keyword evidence="8" id="KW-0547">Nucleotide-binding</keyword>
<evidence type="ECO:0000256" key="1">
    <source>
        <dbReference type="ARBA" id="ARBA00000085"/>
    </source>
</evidence>
<dbReference type="PANTHER" id="PTHR43547">
    <property type="entry name" value="TWO-COMPONENT HISTIDINE KINASE"/>
    <property type="match status" value="1"/>
</dbReference>
<evidence type="ECO:0000256" key="2">
    <source>
        <dbReference type="ARBA" id="ARBA00004651"/>
    </source>
</evidence>
<protein>
    <recommendedName>
        <fullName evidence="3">histidine kinase</fullName>
        <ecNumber evidence="3">2.7.13.3</ecNumber>
    </recommendedName>
</protein>
<keyword evidence="9 16" id="KW-0418">Kinase</keyword>
<keyword evidence="11 13" id="KW-1133">Transmembrane helix</keyword>
<dbReference type="InterPro" id="IPR004358">
    <property type="entry name" value="Sig_transdc_His_kin-like_C"/>
</dbReference>
<reference evidence="18" key="2">
    <citation type="submission" date="2017-03" db="EMBL/GenBank/DDBJ databases">
        <title>Bacillus sp. V-88(T) DSM27956, whole genome shotgun sequencing project.</title>
        <authorList>
            <person name="Dastager S.G."/>
            <person name="Neurgaonkar P.S."/>
            <person name="Dharne M.S."/>
        </authorList>
    </citation>
    <scope>NUCLEOTIDE SEQUENCE [LARGE SCALE GENOMIC DNA]</scope>
    <source>
        <strain evidence="18">DSM 25145</strain>
    </source>
</reference>
<keyword evidence="18" id="KW-1185">Reference proteome</keyword>
<dbReference type="Gene3D" id="3.30.565.10">
    <property type="entry name" value="Histidine kinase-like ATPase, C-terminal domain"/>
    <property type="match status" value="1"/>
</dbReference>
<evidence type="ECO:0000256" key="13">
    <source>
        <dbReference type="SAM" id="Phobius"/>
    </source>
</evidence>
<dbReference type="InterPro" id="IPR029151">
    <property type="entry name" value="Sensor-like_sf"/>
</dbReference>
<dbReference type="Proteomes" id="UP000215545">
    <property type="component" value="Unassembled WGS sequence"/>
</dbReference>
<dbReference type="GO" id="GO:0005886">
    <property type="term" value="C:plasma membrane"/>
    <property type="evidence" value="ECO:0007669"/>
    <property type="project" value="UniProtKB-SubCell"/>
</dbReference>
<reference evidence="16 17" key="1">
    <citation type="submission" date="2017-01" db="EMBL/GenBank/DDBJ databases">
        <authorList>
            <person name="Mah S.A."/>
            <person name="Swanson W.J."/>
            <person name="Moy G.W."/>
            <person name="Vacquier V.D."/>
        </authorList>
    </citation>
    <scope>NUCLEOTIDE SEQUENCE [LARGE SCALE GENOMIC DNA]</scope>
    <source>
        <strain evidence="16 17">NIO-1016</strain>
    </source>
</reference>
<dbReference type="InterPro" id="IPR003594">
    <property type="entry name" value="HATPase_dom"/>
</dbReference>